<evidence type="ECO:0000313" key="2">
    <source>
        <dbReference type="EMBL" id="TZG25598.1"/>
    </source>
</evidence>
<comment type="caution">
    <text evidence="2">The sequence shown here is derived from an EMBL/GenBank/DDBJ whole genome shotgun (WGS) entry which is preliminary data.</text>
</comment>
<feature type="region of interest" description="Disordered" evidence="1">
    <location>
        <begin position="42"/>
        <end position="110"/>
    </location>
</feature>
<organism evidence="2 3">
    <name type="scientific">Sphingomonas montanisoli</name>
    <dbReference type="NCBI Taxonomy" id="2606412"/>
    <lineage>
        <taxon>Bacteria</taxon>
        <taxon>Pseudomonadati</taxon>
        <taxon>Pseudomonadota</taxon>
        <taxon>Alphaproteobacteria</taxon>
        <taxon>Sphingomonadales</taxon>
        <taxon>Sphingomonadaceae</taxon>
        <taxon>Sphingomonas</taxon>
    </lineage>
</organism>
<name>A0A5D9C167_9SPHN</name>
<proteinExistence type="predicted"/>
<keyword evidence="3" id="KW-1185">Reference proteome</keyword>
<feature type="compositionally biased region" description="Pro residues" evidence="1">
    <location>
        <begin position="88"/>
        <end position="107"/>
    </location>
</feature>
<reference evidence="2 3" key="1">
    <citation type="submission" date="2019-08" db="EMBL/GenBank/DDBJ databases">
        <authorList>
            <person name="Wang G."/>
            <person name="Xu Z."/>
        </authorList>
    </citation>
    <scope>NUCLEOTIDE SEQUENCE [LARGE SCALE GENOMIC DNA]</scope>
    <source>
        <strain evidence="2 3">ZX</strain>
    </source>
</reference>
<evidence type="ECO:0000313" key="3">
    <source>
        <dbReference type="Proteomes" id="UP000322077"/>
    </source>
</evidence>
<evidence type="ECO:0000256" key="1">
    <source>
        <dbReference type="SAM" id="MobiDB-lite"/>
    </source>
</evidence>
<gene>
    <name evidence="2" type="ORF">FYJ91_11265</name>
</gene>
<dbReference type="AlphaFoldDB" id="A0A5D9C167"/>
<dbReference type="RefSeq" id="WP_149522406.1">
    <property type="nucleotide sequence ID" value="NZ_VTOU01000003.1"/>
</dbReference>
<dbReference type="Proteomes" id="UP000322077">
    <property type="component" value="Unassembled WGS sequence"/>
</dbReference>
<sequence length="215" mass="23122">MPTEGVNISTLIRSMAAAGATPEAIALAVEAIESVQALIDAKRAAARDKKRRQRAAANDQQGHGEDIPGTVPGQAGDMGGTVPDSLPLSPPSPKDPQTPKEPQPPLTPTCGVALTRKAAGFGPPDGVGIGSWNTFCQQRKKALTRIAYDRIVKTLAEGAEAGWPPGELVDRAIERTWETIFVPKDRRNGHHRPANDHQARETYRDPLLQRMFEDG</sequence>
<dbReference type="EMBL" id="VTOU01000003">
    <property type="protein sequence ID" value="TZG25598.1"/>
    <property type="molecule type" value="Genomic_DNA"/>
</dbReference>
<accession>A0A5D9C167</accession>
<protein>
    <submittedName>
        <fullName evidence="2">Uncharacterized protein</fullName>
    </submittedName>
</protein>